<evidence type="ECO:0000256" key="12">
    <source>
        <dbReference type="ARBA" id="ARBA00060592"/>
    </source>
</evidence>
<feature type="chain" id="PRO_5038385062" evidence="15">
    <location>
        <begin position="27"/>
        <end position="398"/>
    </location>
</feature>
<evidence type="ECO:0000256" key="7">
    <source>
        <dbReference type="ARBA" id="ARBA00023136"/>
    </source>
</evidence>
<dbReference type="GO" id="GO:0018104">
    <property type="term" value="P:peptidoglycan-protein cross-linking"/>
    <property type="evidence" value="ECO:0007669"/>
    <property type="project" value="TreeGrafter"/>
</dbReference>
<evidence type="ECO:0000313" key="17">
    <source>
        <dbReference type="EMBL" id="MBA9006796.1"/>
    </source>
</evidence>
<evidence type="ECO:0000256" key="3">
    <source>
        <dbReference type="ARBA" id="ARBA00022679"/>
    </source>
</evidence>
<dbReference type="FunFam" id="2.40.440.10:FF:000005">
    <property type="entry name" value="L,D-transpeptidase 2"/>
    <property type="match status" value="1"/>
</dbReference>
<evidence type="ECO:0000256" key="13">
    <source>
        <dbReference type="PROSITE-ProRule" id="PRU01373"/>
    </source>
</evidence>
<keyword evidence="18" id="KW-1185">Reference proteome</keyword>
<dbReference type="Gene3D" id="2.60.40.3780">
    <property type="match status" value="1"/>
</dbReference>
<dbReference type="Pfam" id="PF17964">
    <property type="entry name" value="Big_10"/>
    <property type="match status" value="1"/>
</dbReference>
<dbReference type="GO" id="GO:0005576">
    <property type="term" value="C:extracellular region"/>
    <property type="evidence" value="ECO:0007669"/>
    <property type="project" value="TreeGrafter"/>
</dbReference>
<keyword evidence="5 13" id="KW-0133">Cell shape</keyword>
<organism evidence="17 18">
    <name type="scientific">Thermomonospora cellulosilytica</name>
    <dbReference type="NCBI Taxonomy" id="1411118"/>
    <lineage>
        <taxon>Bacteria</taxon>
        <taxon>Bacillati</taxon>
        <taxon>Actinomycetota</taxon>
        <taxon>Actinomycetes</taxon>
        <taxon>Streptosporangiales</taxon>
        <taxon>Thermomonosporaceae</taxon>
        <taxon>Thermomonospora</taxon>
    </lineage>
</organism>
<feature type="active site" description="Proton donor/acceptor" evidence="13">
    <location>
        <position position="327"/>
    </location>
</feature>
<dbReference type="RefSeq" id="WP_182707586.1">
    <property type="nucleotide sequence ID" value="NZ_JACJII010000001.1"/>
</dbReference>
<dbReference type="Gene3D" id="2.40.440.10">
    <property type="entry name" value="L,D-transpeptidase catalytic domain-like"/>
    <property type="match status" value="1"/>
</dbReference>
<comment type="caution">
    <text evidence="17">The sequence shown here is derived from an EMBL/GenBank/DDBJ whole genome shotgun (WGS) entry which is preliminary data.</text>
</comment>
<name>A0A7W3RBE5_9ACTN</name>
<dbReference type="Pfam" id="PF03734">
    <property type="entry name" value="YkuD"/>
    <property type="match status" value="1"/>
</dbReference>
<keyword evidence="7" id="KW-0472">Membrane</keyword>
<evidence type="ECO:0000256" key="10">
    <source>
        <dbReference type="ARBA" id="ARBA00023315"/>
    </source>
</evidence>
<dbReference type="UniPathway" id="UPA00219"/>
<evidence type="ECO:0000259" key="16">
    <source>
        <dbReference type="PROSITE" id="PS52029"/>
    </source>
</evidence>
<feature type="region of interest" description="Disordered" evidence="14">
    <location>
        <begin position="33"/>
        <end position="64"/>
    </location>
</feature>
<evidence type="ECO:0000256" key="8">
    <source>
        <dbReference type="ARBA" id="ARBA00023139"/>
    </source>
</evidence>
<comment type="pathway">
    <text evidence="12">Glycan biosynthesis.</text>
</comment>
<gene>
    <name evidence="17" type="ORF">HNR21_005678</name>
</gene>
<evidence type="ECO:0000256" key="5">
    <source>
        <dbReference type="ARBA" id="ARBA00022960"/>
    </source>
</evidence>
<accession>A0A7W3RBE5</accession>
<keyword evidence="10" id="KW-0012">Acyltransferase</keyword>
<keyword evidence="8" id="KW-0564">Palmitate</keyword>
<comment type="pathway">
    <text evidence="1 13">Cell wall biogenesis; peptidoglycan biosynthesis.</text>
</comment>
<evidence type="ECO:0000256" key="14">
    <source>
        <dbReference type="SAM" id="MobiDB-lite"/>
    </source>
</evidence>
<keyword evidence="2" id="KW-1003">Cell membrane</keyword>
<dbReference type="InterPro" id="IPR041280">
    <property type="entry name" value="Big_10"/>
</dbReference>
<evidence type="ECO:0000313" key="18">
    <source>
        <dbReference type="Proteomes" id="UP000539313"/>
    </source>
</evidence>
<dbReference type="InterPro" id="IPR005490">
    <property type="entry name" value="LD_TPept_cat_dom"/>
</dbReference>
<dbReference type="EMBL" id="JACJII010000001">
    <property type="protein sequence ID" value="MBA9006796.1"/>
    <property type="molecule type" value="Genomic_DNA"/>
</dbReference>
<keyword evidence="11 13" id="KW-0961">Cell wall biogenesis/degradation</keyword>
<evidence type="ECO:0000256" key="6">
    <source>
        <dbReference type="ARBA" id="ARBA00022984"/>
    </source>
</evidence>
<feature type="domain" description="L,D-TPase catalytic" evidence="16">
    <location>
        <begin position="241"/>
        <end position="369"/>
    </location>
</feature>
<dbReference type="InterPro" id="IPR050979">
    <property type="entry name" value="LD-transpeptidase"/>
</dbReference>
<dbReference type="Proteomes" id="UP000539313">
    <property type="component" value="Unassembled WGS sequence"/>
</dbReference>
<reference evidence="17 18" key="1">
    <citation type="submission" date="2020-08" db="EMBL/GenBank/DDBJ databases">
        <title>Sequencing the genomes of 1000 actinobacteria strains.</title>
        <authorList>
            <person name="Klenk H.-P."/>
        </authorList>
    </citation>
    <scope>NUCLEOTIDE SEQUENCE [LARGE SCALE GENOMIC DNA]</scope>
    <source>
        <strain evidence="17 18">DSM 45823</strain>
    </source>
</reference>
<dbReference type="GO" id="GO:0071555">
    <property type="term" value="P:cell wall organization"/>
    <property type="evidence" value="ECO:0007669"/>
    <property type="project" value="UniProtKB-UniRule"/>
</dbReference>
<evidence type="ECO:0000256" key="9">
    <source>
        <dbReference type="ARBA" id="ARBA00023288"/>
    </source>
</evidence>
<dbReference type="SUPFAM" id="SSF141523">
    <property type="entry name" value="L,D-transpeptidase catalytic domain-like"/>
    <property type="match status" value="1"/>
</dbReference>
<dbReference type="Gene3D" id="2.60.40.3710">
    <property type="match status" value="1"/>
</dbReference>
<sequence>MVIKRHSSHSSAVAAGLAVAAVLALAGCSGDRTARRQAEQRPTPPPARLAVTPAHGIEDARPDRPITVQATGGTIQRVTVTGEGRTVEGGLDPTRTRWTSRWTLRPDTDYLVTATAVSPEGRTTTVTSAFSTLKPKQTIGVAAAAPFDDETVGVGMPIILTFDRPVYNKAEVERALHVRASRPVEGAWRWIDRRQVVYRTRKYWPAHTDVTLHARLAGVRAARDVYGTRDLTLRFRVGDAQMSVASARTHQMVVTRNGRTVRRIPVSMGKATKRAYTTTSGVHLTMEKAYHVVMDSATVGIPKGHPEYYRLDVYYAVRISDSGEFTHSAPWSVASQGNENVSHGCVNMSPRNARWFYRFSRRGDIYKITGTDRELEWNNGWGYWQMSWPEWRKGSALD</sequence>
<feature type="active site" description="Nucleophile" evidence="13">
    <location>
        <position position="345"/>
    </location>
</feature>
<keyword evidence="6 13" id="KW-0573">Peptidoglycan synthesis</keyword>
<dbReference type="CDD" id="cd13432">
    <property type="entry name" value="LDT_IgD_like_2"/>
    <property type="match status" value="1"/>
</dbReference>
<keyword evidence="3" id="KW-0808">Transferase</keyword>
<dbReference type="PROSITE" id="PS52029">
    <property type="entry name" value="LD_TPASE"/>
    <property type="match status" value="1"/>
</dbReference>
<dbReference type="PANTHER" id="PTHR30582">
    <property type="entry name" value="L,D-TRANSPEPTIDASE"/>
    <property type="match status" value="1"/>
</dbReference>
<protein>
    <submittedName>
        <fullName evidence="17">Lipoprotein-anchoring transpeptidase ErfK/SrfK</fullName>
    </submittedName>
</protein>
<dbReference type="PANTHER" id="PTHR30582:SF2">
    <property type="entry name" value="L,D-TRANSPEPTIDASE YCIB-RELATED"/>
    <property type="match status" value="1"/>
</dbReference>
<evidence type="ECO:0000256" key="2">
    <source>
        <dbReference type="ARBA" id="ARBA00022475"/>
    </source>
</evidence>
<evidence type="ECO:0000256" key="1">
    <source>
        <dbReference type="ARBA" id="ARBA00004752"/>
    </source>
</evidence>
<evidence type="ECO:0000256" key="11">
    <source>
        <dbReference type="ARBA" id="ARBA00023316"/>
    </source>
</evidence>
<dbReference type="GO" id="GO:0016746">
    <property type="term" value="F:acyltransferase activity"/>
    <property type="evidence" value="ECO:0007669"/>
    <property type="project" value="UniProtKB-KW"/>
</dbReference>
<proteinExistence type="predicted"/>
<dbReference type="InterPro" id="IPR038063">
    <property type="entry name" value="Transpep_catalytic_dom"/>
</dbReference>
<evidence type="ECO:0000256" key="4">
    <source>
        <dbReference type="ARBA" id="ARBA00022729"/>
    </source>
</evidence>
<dbReference type="GO" id="GO:0008360">
    <property type="term" value="P:regulation of cell shape"/>
    <property type="evidence" value="ECO:0007669"/>
    <property type="project" value="UniProtKB-UniRule"/>
</dbReference>
<dbReference type="AlphaFoldDB" id="A0A7W3RBE5"/>
<dbReference type="CDD" id="cd16913">
    <property type="entry name" value="YkuD_like"/>
    <property type="match status" value="1"/>
</dbReference>
<evidence type="ECO:0000256" key="15">
    <source>
        <dbReference type="SAM" id="SignalP"/>
    </source>
</evidence>
<keyword evidence="9 17" id="KW-0449">Lipoprotein</keyword>
<dbReference type="GO" id="GO:0071972">
    <property type="term" value="F:peptidoglycan L,D-transpeptidase activity"/>
    <property type="evidence" value="ECO:0007669"/>
    <property type="project" value="TreeGrafter"/>
</dbReference>
<keyword evidence="4 15" id="KW-0732">Signal</keyword>
<feature type="signal peptide" evidence="15">
    <location>
        <begin position="1"/>
        <end position="26"/>
    </location>
</feature>
<dbReference type="PROSITE" id="PS51257">
    <property type="entry name" value="PROKAR_LIPOPROTEIN"/>
    <property type="match status" value="1"/>
</dbReference>